<keyword evidence="4" id="KW-1185">Reference proteome</keyword>
<dbReference type="InterPro" id="IPR045584">
    <property type="entry name" value="Pilin-like"/>
</dbReference>
<gene>
    <name evidence="3" type="ORF">F0T03_17340</name>
</gene>
<dbReference type="Pfam" id="PF02501">
    <property type="entry name" value="T2SSI"/>
    <property type="match status" value="1"/>
</dbReference>
<proteinExistence type="predicted"/>
<dbReference type="Proteomes" id="UP000464402">
    <property type="component" value="Chromosome"/>
</dbReference>
<dbReference type="SUPFAM" id="SSF54523">
    <property type="entry name" value="Pili subunits"/>
    <property type="match status" value="1"/>
</dbReference>
<reference evidence="4" key="1">
    <citation type="submission" date="2019-09" db="EMBL/GenBank/DDBJ databases">
        <title>Yersinia canariae sp. nov., isolated from a human yersiniosis case.</title>
        <authorList>
            <person name="Nguyen S.V."/>
            <person name="Greig D."/>
            <person name="Hurley D."/>
            <person name="Cao Y."/>
            <person name="McCabe E."/>
            <person name="Mitchell M."/>
            <person name="Jenkins C."/>
            <person name="Fanning S."/>
        </authorList>
    </citation>
    <scope>NUCLEOTIDE SEQUENCE [LARGE SCALE GENOMIC DNA]</scope>
    <source>
        <strain evidence="4">NCTC 14382</strain>
    </source>
</reference>
<dbReference type="InterPro" id="IPR003413">
    <property type="entry name" value="T2SS_GspI_C"/>
</dbReference>
<dbReference type="Gene3D" id="3.30.1300.30">
    <property type="entry name" value="GSPII I/J protein-like"/>
    <property type="match status" value="1"/>
</dbReference>
<sequence length="105" mass="12065">MAIFSIVGIGIMAIMSEQLIRVKTLENKIMASWVADNVLVEINLTKVEQTENWLQGSDFISNKIWYWQSREKIIKSIGIITVEVHSHENSNAPEFILEGYRVIDE</sequence>
<evidence type="ECO:0000256" key="1">
    <source>
        <dbReference type="ARBA" id="ARBA00004370"/>
    </source>
</evidence>
<feature type="domain" description="Type II secretion system protein GspI C-terminal" evidence="2">
    <location>
        <begin position="25"/>
        <end position="100"/>
    </location>
</feature>
<evidence type="ECO:0000313" key="4">
    <source>
        <dbReference type="Proteomes" id="UP000464402"/>
    </source>
</evidence>
<dbReference type="EMBL" id="CP043727">
    <property type="protein sequence ID" value="QHB33752.1"/>
    <property type="molecule type" value="Genomic_DNA"/>
</dbReference>
<evidence type="ECO:0000259" key="2">
    <source>
        <dbReference type="Pfam" id="PF02501"/>
    </source>
</evidence>
<accession>A0A857F459</accession>
<organism evidence="3 4">
    <name type="scientific">Yersinia canariae</name>
    <dbReference type="NCBI Taxonomy" id="2607663"/>
    <lineage>
        <taxon>Bacteria</taxon>
        <taxon>Pseudomonadati</taxon>
        <taxon>Pseudomonadota</taxon>
        <taxon>Gammaproteobacteria</taxon>
        <taxon>Enterobacterales</taxon>
        <taxon>Yersiniaceae</taxon>
        <taxon>Yersinia</taxon>
    </lineage>
</organism>
<dbReference type="GO" id="GO:0015627">
    <property type="term" value="C:type II protein secretion system complex"/>
    <property type="evidence" value="ECO:0007669"/>
    <property type="project" value="InterPro"/>
</dbReference>
<comment type="subcellular location">
    <subcellularLocation>
        <location evidence="1">Membrane</location>
    </subcellularLocation>
</comment>
<dbReference type="GO" id="GO:0015628">
    <property type="term" value="P:protein secretion by the type II secretion system"/>
    <property type="evidence" value="ECO:0007669"/>
    <property type="project" value="InterPro"/>
</dbReference>
<protein>
    <submittedName>
        <fullName evidence="3">Type II secretion system protein GspI</fullName>
    </submittedName>
</protein>
<dbReference type="KEGG" id="yca:F0T03_17340"/>
<name>A0A857F459_9GAMM</name>
<evidence type="ECO:0000313" key="3">
    <source>
        <dbReference type="EMBL" id="QHB33752.1"/>
    </source>
</evidence>
<dbReference type="AlphaFoldDB" id="A0A857F459"/>
<dbReference type="GO" id="GO:0016020">
    <property type="term" value="C:membrane"/>
    <property type="evidence" value="ECO:0007669"/>
    <property type="project" value="UniProtKB-SubCell"/>
</dbReference>